<dbReference type="PATRIC" id="fig|929558.5.peg.233"/>
<dbReference type="SUPFAM" id="SSF53850">
    <property type="entry name" value="Periplasmic binding protein-like II"/>
    <property type="match status" value="1"/>
</dbReference>
<protein>
    <submittedName>
        <fullName evidence="2">ABC-type phosphate/phosphonate transport system, periplasmic component</fullName>
    </submittedName>
</protein>
<dbReference type="Proteomes" id="UP000006431">
    <property type="component" value="Unassembled WGS sequence"/>
</dbReference>
<dbReference type="AlphaFoldDB" id="B6BL26"/>
<gene>
    <name evidence="2" type="ORF">SMGD1_0232</name>
</gene>
<keyword evidence="3" id="KW-1185">Reference proteome</keyword>
<keyword evidence="1" id="KW-0732">Signal</keyword>
<accession>B6BL26</accession>
<dbReference type="PANTHER" id="PTHR35841">
    <property type="entry name" value="PHOSPHONATES-BINDING PERIPLASMIC PROTEIN"/>
    <property type="match status" value="1"/>
</dbReference>
<feature type="signal peptide" evidence="1">
    <location>
        <begin position="1"/>
        <end position="20"/>
    </location>
</feature>
<dbReference type="STRING" id="929558.SMGD1_0232"/>
<feature type="chain" id="PRO_5002843255" evidence="1">
    <location>
        <begin position="21"/>
        <end position="272"/>
    </location>
</feature>
<dbReference type="OrthoDB" id="5343002at2"/>
<proteinExistence type="predicted"/>
<comment type="caution">
    <text evidence="2">The sequence shown here is derived from an EMBL/GenBank/DDBJ whole genome shotgun (WGS) entry which is preliminary data.</text>
</comment>
<evidence type="ECO:0000256" key="1">
    <source>
        <dbReference type="SAM" id="SignalP"/>
    </source>
</evidence>
<dbReference type="HOGENOM" id="CLU_051472_7_0_7"/>
<dbReference type="PANTHER" id="PTHR35841:SF1">
    <property type="entry name" value="PHOSPHONATES-BINDING PERIPLASMIC PROTEIN"/>
    <property type="match status" value="1"/>
</dbReference>
<reference evidence="2 3" key="1">
    <citation type="journal article" date="2012" name="Proc. Natl. Acad. Sci. U.S.A.">
        <title>Genome and physiology of a model Epsilonproteobacterium responsible for sulfide detoxification in marine oxygen depletion zones.</title>
        <authorList>
            <person name="Grote J."/>
            <person name="Schott T."/>
            <person name="Bruckner C.G."/>
            <person name="Glockner F.O."/>
            <person name="Jost G."/>
            <person name="Teeling H."/>
            <person name="Labrenz M."/>
            <person name="Jurgens K."/>
        </authorList>
    </citation>
    <scope>NUCLEOTIDE SEQUENCE [LARGE SCALE GENOMIC DNA]</scope>
    <source>
        <strain evidence="2 3">GD1</strain>
    </source>
</reference>
<dbReference type="Gene3D" id="3.40.190.10">
    <property type="entry name" value="Periplasmic binding protein-like II"/>
    <property type="match status" value="2"/>
</dbReference>
<organism evidence="2 3">
    <name type="scientific">Sulfurimonas gotlandica (strain DSM 19862 / JCM 16533 / GD1)</name>
    <dbReference type="NCBI Taxonomy" id="929558"/>
    <lineage>
        <taxon>Bacteria</taxon>
        <taxon>Pseudomonadati</taxon>
        <taxon>Campylobacterota</taxon>
        <taxon>Epsilonproteobacteria</taxon>
        <taxon>Campylobacterales</taxon>
        <taxon>Sulfurimonadaceae</taxon>
        <taxon>Sulfurimonas</taxon>
    </lineage>
</organism>
<name>B6BL26_SULGG</name>
<dbReference type="eggNOG" id="COG3221">
    <property type="taxonomic scope" value="Bacteria"/>
</dbReference>
<sequence>MQLFFIFCTIFFLSLTNVSADTKHFIVSVVPQMQTVHIQKTWGAFLEELSKQTGFSFELKHYATIPLFEDALESAIPDIAFMNPYDSVLAYEWHKYQPIVHDNKKLVGILVVRKDSPIKSVEDLQNKTLAFPAPNAFAASLYMRALLEQEEHISFVPQYVKTHSNVYRNVLFNTFPAGGGVNNTLMREPLSVSSKLRIIYKTKQTASHPICIHPRVSKEVIQKIKNTILTMGKNPAYKALLNDVQLPHPVAADYESEYLSLKKLNLKKYLVR</sequence>
<accession>H1FT23</accession>
<dbReference type="EMBL" id="AFRZ01000001">
    <property type="protein sequence ID" value="EHP28759.1"/>
    <property type="molecule type" value="Genomic_DNA"/>
</dbReference>
<evidence type="ECO:0000313" key="2">
    <source>
        <dbReference type="EMBL" id="EHP28759.1"/>
    </source>
</evidence>
<evidence type="ECO:0000313" key="3">
    <source>
        <dbReference type="Proteomes" id="UP000006431"/>
    </source>
</evidence>
<dbReference type="RefSeq" id="WP_008338182.1">
    <property type="nucleotide sequence ID" value="NZ_AFRZ01000001.1"/>
</dbReference>
<dbReference type="Pfam" id="PF12974">
    <property type="entry name" value="Phosphonate-bd"/>
    <property type="match status" value="1"/>
</dbReference>